<dbReference type="AlphaFoldDB" id="A0A077QNN9"/>
<protein>
    <submittedName>
        <fullName evidence="1">Uncharacterized protein</fullName>
    </submittedName>
</protein>
<evidence type="ECO:0000313" key="1">
    <source>
        <dbReference type="EMBL" id="CDH34980.1"/>
    </source>
</evidence>
<gene>
    <name evidence="1" type="ORF">XBI1_70046</name>
</gene>
<comment type="caution">
    <text evidence="1">The sequence shown here is derived from an EMBL/GenBank/DDBJ whole genome shotgun (WGS) entry which is preliminary data.</text>
</comment>
<accession>A0A077QNN9</accession>
<sequence length="88" mass="10452">MPVVRGLPFITLCLMKVFRHWLNLWLILNAVTHNALIIGRNETSRCEYFSFISKNQSENYKYNVLKTGDPAVYAIPDVKTYFLYQWNY</sequence>
<dbReference type="Proteomes" id="UP000028480">
    <property type="component" value="Unassembled WGS sequence"/>
</dbReference>
<reference evidence="1" key="1">
    <citation type="submission" date="2013-07" db="EMBL/GenBank/DDBJ databases">
        <title>Sub-species coevolution in mutualistic symbiosis.</title>
        <authorList>
            <person name="Murfin K."/>
            <person name="Klassen J."/>
            <person name="Lee M."/>
            <person name="Forst S."/>
            <person name="Stock P."/>
            <person name="Goodrich-Blair H."/>
        </authorList>
    </citation>
    <scope>NUCLEOTIDE SEQUENCE [LARGE SCALE GENOMIC DNA]</scope>
    <source>
        <strain evidence="1">Intermedium</strain>
    </source>
</reference>
<organism evidence="1">
    <name type="scientific">Xenorhabdus bovienii str. Intermedium</name>
    <dbReference type="NCBI Taxonomy" id="1379677"/>
    <lineage>
        <taxon>Bacteria</taxon>
        <taxon>Pseudomonadati</taxon>
        <taxon>Pseudomonadota</taxon>
        <taxon>Gammaproteobacteria</taxon>
        <taxon>Enterobacterales</taxon>
        <taxon>Morganellaceae</taxon>
        <taxon>Xenorhabdus</taxon>
    </lineage>
</organism>
<dbReference type="EMBL" id="CBTB010000279">
    <property type="protein sequence ID" value="CDH34980.1"/>
    <property type="molecule type" value="Genomic_DNA"/>
</dbReference>
<dbReference type="HOGENOM" id="CLU_2468284_0_0_6"/>
<name>A0A077QNN9_XENBV</name>
<proteinExistence type="predicted"/>